<dbReference type="EMBL" id="FNXE01000011">
    <property type="protein sequence ID" value="SEH72648.1"/>
    <property type="molecule type" value="Genomic_DNA"/>
</dbReference>
<keyword evidence="1" id="KW-0472">Membrane</keyword>
<organism evidence="2 3">
    <name type="scientific">Paenimyroides marinum</name>
    <dbReference type="NCBI Taxonomy" id="1159016"/>
    <lineage>
        <taxon>Bacteria</taxon>
        <taxon>Pseudomonadati</taxon>
        <taxon>Bacteroidota</taxon>
        <taxon>Flavobacteriia</taxon>
        <taxon>Flavobacteriales</taxon>
        <taxon>Flavobacteriaceae</taxon>
        <taxon>Paenimyroides</taxon>
    </lineage>
</organism>
<protein>
    <submittedName>
        <fullName evidence="2">Uncharacterized protein</fullName>
    </submittedName>
</protein>
<dbReference type="InterPro" id="IPR057695">
    <property type="entry name" value="DUF7935"/>
</dbReference>
<keyword evidence="1" id="KW-0812">Transmembrane</keyword>
<name>A0A1H6KBP2_9FLAO</name>
<feature type="transmembrane region" description="Helical" evidence="1">
    <location>
        <begin position="12"/>
        <end position="29"/>
    </location>
</feature>
<accession>A0A1H6KBP2</accession>
<reference evidence="2 3" key="1">
    <citation type="submission" date="2016-10" db="EMBL/GenBank/DDBJ databases">
        <authorList>
            <person name="de Groot N.N."/>
        </authorList>
    </citation>
    <scope>NUCLEOTIDE SEQUENCE [LARGE SCALE GENOMIC DNA]</scope>
    <source>
        <strain evidence="2 3">CGMCC 1.10825</strain>
    </source>
</reference>
<sequence length="186" mass="21774">MFSNFTVDWKESLLILLGLIIIILLYYVFNRKSIAEENHTRQLLKQQMEQSQNVPFINEEKRQATPQITQAYERLIILMERIDLHKLVVRITPISSLKQDYAMFLIQNIDQEYDFNISQQLYVSEEAWALIATAKQTIIQQILKMSLKNSITDANDLQRALLNINEANSVTDLAKNRLKQEFKSLV</sequence>
<dbReference type="Proteomes" id="UP000199634">
    <property type="component" value="Unassembled WGS sequence"/>
</dbReference>
<evidence type="ECO:0000256" key="1">
    <source>
        <dbReference type="SAM" id="Phobius"/>
    </source>
</evidence>
<dbReference type="OrthoDB" id="1493032at2"/>
<dbReference type="Pfam" id="PF25589">
    <property type="entry name" value="DUF7935"/>
    <property type="match status" value="1"/>
</dbReference>
<dbReference type="AlphaFoldDB" id="A0A1H6KBP2"/>
<proteinExistence type="predicted"/>
<dbReference type="RefSeq" id="WP_091097139.1">
    <property type="nucleotide sequence ID" value="NZ_FNXE01000011.1"/>
</dbReference>
<evidence type="ECO:0000313" key="2">
    <source>
        <dbReference type="EMBL" id="SEH72648.1"/>
    </source>
</evidence>
<evidence type="ECO:0000313" key="3">
    <source>
        <dbReference type="Proteomes" id="UP000199634"/>
    </source>
</evidence>
<gene>
    <name evidence="2" type="ORF">SAMN02927937_01082</name>
</gene>
<keyword evidence="1" id="KW-1133">Transmembrane helix</keyword>
<dbReference type="STRING" id="1159016.SAMN02927937_01082"/>
<keyword evidence="3" id="KW-1185">Reference proteome</keyword>